<dbReference type="PANTHER" id="PTHR37299">
    <property type="entry name" value="TRANSCRIPTIONAL REGULATOR-RELATED"/>
    <property type="match status" value="1"/>
</dbReference>
<evidence type="ECO:0000256" key="1">
    <source>
        <dbReference type="PROSITE-ProRule" id="PRU00169"/>
    </source>
</evidence>
<dbReference type="Pfam" id="PF04397">
    <property type="entry name" value="LytTR"/>
    <property type="match status" value="1"/>
</dbReference>
<evidence type="ECO:0000259" key="3">
    <source>
        <dbReference type="PROSITE" id="PS50930"/>
    </source>
</evidence>
<dbReference type="InterPro" id="IPR046947">
    <property type="entry name" value="LytR-like"/>
</dbReference>
<dbReference type="Gene3D" id="2.40.50.1020">
    <property type="entry name" value="LytTr DNA-binding domain"/>
    <property type="match status" value="1"/>
</dbReference>
<organism evidence="4 5">
    <name type="scientific">Pseudoduganella albidiflava</name>
    <dbReference type="NCBI Taxonomy" id="321983"/>
    <lineage>
        <taxon>Bacteria</taxon>
        <taxon>Pseudomonadati</taxon>
        <taxon>Pseudomonadota</taxon>
        <taxon>Betaproteobacteria</taxon>
        <taxon>Burkholderiales</taxon>
        <taxon>Oxalobacteraceae</taxon>
        <taxon>Telluria group</taxon>
        <taxon>Pseudoduganella</taxon>
    </lineage>
</organism>
<dbReference type="SUPFAM" id="SSF52172">
    <property type="entry name" value="CheY-like"/>
    <property type="match status" value="1"/>
</dbReference>
<dbReference type="GO" id="GO:0000156">
    <property type="term" value="F:phosphorelay response regulator activity"/>
    <property type="evidence" value="ECO:0007669"/>
    <property type="project" value="InterPro"/>
</dbReference>
<protein>
    <submittedName>
        <fullName evidence="4">DNA-binding response regulator</fullName>
    </submittedName>
</protein>
<dbReference type="PROSITE" id="PS50110">
    <property type="entry name" value="RESPONSE_REGULATORY"/>
    <property type="match status" value="1"/>
</dbReference>
<name>A0AA87XR47_9BURK</name>
<dbReference type="GO" id="GO:0003677">
    <property type="term" value="F:DNA binding"/>
    <property type="evidence" value="ECO:0007669"/>
    <property type="project" value="UniProtKB-KW"/>
</dbReference>
<dbReference type="EMBL" id="BMWV01000002">
    <property type="protein sequence ID" value="GGY32484.1"/>
    <property type="molecule type" value="Genomic_DNA"/>
</dbReference>
<proteinExistence type="predicted"/>
<dbReference type="AlphaFoldDB" id="A0AA87XR47"/>
<feature type="domain" description="HTH LytTR-type" evidence="3">
    <location>
        <begin position="169"/>
        <end position="273"/>
    </location>
</feature>
<reference evidence="4" key="1">
    <citation type="journal article" date="2014" name="Int. J. Syst. Evol. Microbiol.">
        <title>Complete genome sequence of Corynebacterium casei LMG S-19264T (=DSM 44701T), isolated from a smear-ripened cheese.</title>
        <authorList>
            <consortium name="US DOE Joint Genome Institute (JGI-PGF)"/>
            <person name="Walter F."/>
            <person name="Albersmeier A."/>
            <person name="Kalinowski J."/>
            <person name="Ruckert C."/>
        </authorList>
    </citation>
    <scope>NUCLEOTIDE SEQUENCE</scope>
    <source>
        <strain evidence="4">KCTC 12343</strain>
    </source>
</reference>
<accession>A0AA87XR47</accession>
<sequence>MGAYDGGAYIRGAYDRGAYDWGAYDRGACGMMRALVVDDEPLARAGVLARLRQCPDIDVVAEYGDGPAALAGIRDARPDLVFLDVEMPGLNGLGVLAALPAAERPLAVLLTAHEQFAVQAFALDVVDYLLKPVEDERFADAVARARQAWRFRCGAPEAPGPQAGYLSRFTVRYGSRLVFVDVEEVEWIDAAGDYATLHAGGREYLVRMALHRLVESLDPAAFARVHRSAIVRLDRVAELRTLGNRDAMLRLRDGTPLRASRTYIDALLAALERQRTAG</sequence>
<dbReference type="Pfam" id="PF00072">
    <property type="entry name" value="Response_reg"/>
    <property type="match status" value="1"/>
</dbReference>
<dbReference type="PROSITE" id="PS50930">
    <property type="entry name" value="HTH_LYTTR"/>
    <property type="match status" value="1"/>
</dbReference>
<reference evidence="4" key="2">
    <citation type="submission" date="2022-12" db="EMBL/GenBank/DDBJ databases">
        <authorList>
            <person name="Sun Q."/>
            <person name="Kim S."/>
        </authorList>
    </citation>
    <scope>NUCLEOTIDE SEQUENCE</scope>
    <source>
        <strain evidence="4">KCTC 12343</strain>
    </source>
</reference>
<dbReference type="SMART" id="SM00850">
    <property type="entry name" value="LytTR"/>
    <property type="match status" value="1"/>
</dbReference>
<dbReference type="InterPro" id="IPR001789">
    <property type="entry name" value="Sig_transdc_resp-reg_receiver"/>
</dbReference>
<evidence type="ECO:0000313" key="4">
    <source>
        <dbReference type="EMBL" id="GGY32484.1"/>
    </source>
</evidence>
<gene>
    <name evidence="4" type="ORF">GCM10007387_13360</name>
</gene>
<dbReference type="InterPro" id="IPR011006">
    <property type="entry name" value="CheY-like_superfamily"/>
</dbReference>
<dbReference type="Gene3D" id="3.40.50.2300">
    <property type="match status" value="1"/>
</dbReference>
<dbReference type="InterPro" id="IPR007492">
    <property type="entry name" value="LytTR_DNA-bd_dom"/>
</dbReference>
<evidence type="ECO:0000313" key="5">
    <source>
        <dbReference type="Proteomes" id="UP000628442"/>
    </source>
</evidence>
<keyword evidence="1" id="KW-0597">Phosphoprotein</keyword>
<dbReference type="PANTHER" id="PTHR37299:SF1">
    <property type="entry name" value="STAGE 0 SPORULATION PROTEIN A HOMOLOG"/>
    <property type="match status" value="1"/>
</dbReference>
<feature type="domain" description="Response regulatory" evidence="2">
    <location>
        <begin position="33"/>
        <end position="146"/>
    </location>
</feature>
<comment type="caution">
    <text evidence="4">The sequence shown here is derived from an EMBL/GenBank/DDBJ whole genome shotgun (WGS) entry which is preliminary data.</text>
</comment>
<feature type="modified residue" description="4-aspartylphosphate" evidence="1">
    <location>
        <position position="84"/>
    </location>
</feature>
<keyword evidence="4" id="KW-0238">DNA-binding</keyword>
<evidence type="ECO:0000259" key="2">
    <source>
        <dbReference type="PROSITE" id="PS50110"/>
    </source>
</evidence>
<dbReference type="Proteomes" id="UP000628442">
    <property type="component" value="Unassembled WGS sequence"/>
</dbReference>
<dbReference type="SMART" id="SM00448">
    <property type="entry name" value="REC"/>
    <property type="match status" value="1"/>
</dbReference>